<dbReference type="PROSITE" id="PS50983">
    <property type="entry name" value="FE_B12_PBP"/>
    <property type="match status" value="1"/>
</dbReference>
<dbReference type="PANTHER" id="PTHR30535:SF34">
    <property type="entry name" value="MOLYBDATE-BINDING PROTEIN MOLA"/>
    <property type="match status" value="1"/>
</dbReference>
<comment type="caution">
    <text evidence="2">The sequence shown here is derived from an EMBL/GenBank/DDBJ whole genome shotgun (WGS) entry which is preliminary data.</text>
</comment>
<feature type="domain" description="Fe/B12 periplasmic-binding" evidence="1">
    <location>
        <begin position="30"/>
        <end position="280"/>
    </location>
</feature>
<dbReference type="Gene3D" id="3.40.50.1980">
    <property type="entry name" value="Nitrogenase molybdenum iron protein domain"/>
    <property type="match status" value="2"/>
</dbReference>
<organism evidence="2 3">
    <name type="scientific">Bosea caraganae</name>
    <dbReference type="NCBI Taxonomy" id="2763117"/>
    <lineage>
        <taxon>Bacteria</taxon>
        <taxon>Pseudomonadati</taxon>
        <taxon>Pseudomonadota</taxon>
        <taxon>Alphaproteobacteria</taxon>
        <taxon>Hyphomicrobiales</taxon>
        <taxon>Boseaceae</taxon>
        <taxon>Bosea</taxon>
    </lineage>
</organism>
<evidence type="ECO:0000313" key="2">
    <source>
        <dbReference type="EMBL" id="RDJ26903.1"/>
    </source>
</evidence>
<dbReference type="PANTHER" id="PTHR30535">
    <property type="entry name" value="VITAMIN B12-BINDING PROTEIN"/>
    <property type="match status" value="1"/>
</dbReference>
<gene>
    <name evidence="2" type="ORF">DWE98_08640</name>
</gene>
<dbReference type="AlphaFoldDB" id="A0A370L935"/>
<accession>A0A370L935</accession>
<dbReference type="EMBL" id="QQTP01000003">
    <property type="protein sequence ID" value="RDJ26903.1"/>
    <property type="molecule type" value="Genomic_DNA"/>
</dbReference>
<dbReference type="InterPro" id="IPR002491">
    <property type="entry name" value="ABC_transptr_periplasmic_BD"/>
</dbReference>
<dbReference type="InterPro" id="IPR050902">
    <property type="entry name" value="ABC_Transporter_SBP"/>
</dbReference>
<dbReference type="Pfam" id="PF01497">
    <property type="entry name" value="Peripla_BP_2"/>
    <property type="match status" value="1"/>
</dbReference>
<proteinExistence type="predicted"/>
<keyword evidence="3" id="KW-1185">Reference proteome</keyword>
<dbReference type="RefSeq" id="WP_114828787.1">
    <property type="nucleotide sequence ID" value="NZ_QQTO01000001.1"/>
</dbReference>
<reference evidence="3" key="1">
    <citation type="submission" date="2018-07" db="EMBL/GenBank/DDBJ databases">
        <authorList>
            <person name="Safronova V.I."/>
            <person name="Chirak E.R."/>
            <person name="Sazanova A.L."/>
        </authorList>
    </citation>
    <scope>NUCLEOTIDE SEQUENCE [LARGE SCALE GENOMIC DNA]</scope>
    <source>
        <strain evidence="3">RCAM04685</strain>
    </source>
</reference>
<sequence length="283" mass="29507">MKRAALLLGLSLAAIGGPARSLDAPVKPARIVSLNMCTDELVLRLAEPGAIASVTWLSQDPRNANMAKLARTIPANHGLVEEVLALKPDLVVAGAYTTRSTVALLKRVGVPVREFGVPRNLAEMRAQIAEMAALLGQPGRGQALIAEIDGRLAALAARRGPDHPKAIVLRPNGFTTGRGSLVDEILTAAGFSNLAAELGIDNYGQIALETVALGGADILILNTTPGGPPSLAHEILNHPVLARLSDRLKLVALPSKLWTCAGPAVVDAIELLIDATSADRRGS</sequence>
<evidence type="ECO:0000259" key="1">
    <source>
        <dbReference type="PROSITE" id="PS50983"/>
    </source>
</evidence>
<protein>
    <submittedName>
        <fullName evidence="2">ABC transporter substrate-binding protein</fullName>
    </submittedName>
</protein>
<dbReference type="OrthoDB" id="1632039at2"/>
<name>A0A370L935_9HYPH</name>
<dbReference type="SUPFAM" id="SSF53807">
    <property type="entry name" value="Helical backbone' metal receptor"/>
    <property type="match status" value="1"/>
</dbReference>
<evidence type="ECO:0000313" key="3">
    <source>
        <dbReference type="Proteomes" id="UP000255207"/>
    </source>
</evidence>
<dbReference type="GO" id="GO:0071281">
    <property type="term" value="P:cellular response to iron ion"/>
    <property type="evidence" value="ECO:0007669"/>
    <property type="project" value="TreeGrafter"/>
</dbReference>
<dbReference type="Proteomes" id="UP000255207">
    <property type="component" value="Unassembled WGS sequence"/>
</dbReference>